<reference evidence="1" key="1">
    <citation type="journal article" date="2020" name="Phytopathology">
        <title>Genome Sequence Resources of Colletotrichum truncatum, C. plurivorum, C. musicola, and C. sojae: Four Species Pathogenic to Soybean (Glycine max).</title>
        <authorList>
            <person name="Rogerio F."/>
            <person name="Boufleur T.R."/>
            <person name="Ciampi-Guillardi M."/>
            <person name="Sukno S.A."/>
            <person name="Thon M.R."/>
            <person name="Massola Junior N.S."/>
            <person name="Baroncelli R."/>
        </authorList>
    </citation>
    <scope>NUCLEOTIDE SEQUENCE</scope>
    <source>
        <strain evidence="1">LFN00145</strain>
    </source>
</reference>
<sequence>MHHTTDILDWVGEEVDLDRLADIHEWLWIVGRPMPPRPLHQQRLLNREIMITEKMDMHLVWTTGRIFVKPLPRFLLSRRFWARFLCCQEVPVSNADSCSCGGRRERALGFLFSYAALIAHESDFQVAKETRLILREL</sequence>
<dbReference type="PANTHER" id="PTHR34414:SF1">
    <property type="entry name" value="SUBTILISIN-LIKE SERINE PROTEASE"/>
    <property type="match status" value="1"/>
</dbReference>
<evidence type="ECO:0000313" key="1">
    <source>
        <dbReference type="EMBL" id="KAF6807471.1"/>
    </source>
</evidence>
<proteinExistence type="predicted"/>
<accession>A0A8H6J7J9</accession>
<comment type="caution">
    <text evidence="1">The sequence shown here is derived from an EMBL/GenBank/DDBJ whole genome shotgun (WGS) entry which is preliminary data.</text>
</comment>
<dbReference type="AlphaFoldDB" id="A0A8H6J7J9"/>
<gene>
    <name evidence="1" type="ORF">CPLU01_15792</name>
</gene>
<dbReference type="PANTHER" id="PTHR34414">
    <property type="entry name" value="HET DOMAIN-CONTAINING PROTEIN-RELATED"/>
    <property type="match status" value="1"/>
</dbReference>
<dbReference type="Pfam" id="PF20246">
    <property type="entry name" value="DUF6601"/>
    <property type="match status" value="1"/>
</dbReference>
<dbReference type="EMBL" id="WIGO01000629">
    <property type="protein sequence ID" value="KAF6807471.1"/>
    <property type="molecule type" value="Genomic_DNA"/>
</dbReference>
<keyword evidence="2" id="KW-1185">Reference proteome</keyword>
<dbReference type="Proteomes" id="UP000654918">
    <property type="component" value="Unassembled WGS sequence"/>
</dbReference>
<dbReference type="InterPro" id="IPR046536">
    <property type="entry name" value="DUF6601"/>
</dbReference>
<protein>
    <submittedName>
        <fullName evidence="1">Uncharacterized protein</fullName>
    </submittedName>
</protein>
<evidence type="ECO:0000313" key="2">
    <source>
        <dbReference type="Proteomes" id="UP000654918"/>
    </source>
</evidence>
<name>A0A8H6J7J9_9PEZI</name>
<organism evidence="1 2">
    <name type="scientific">Colletotrichum plurivorum</name>
    <dbReference type="NCBI Taxonomy" id="2175906"/>
    <lineage>
        <taxon>Eukaryota</taxon>
        <taxon>Fungi</taxon>
        <taxon>Dikarya</taxon>
        <taxon>Ascomycota</taxon>
        <taxon>Pezizomycotina</taxon>
        <taxon>Sordariomycetes</taxon>
        <taxon>Hypocreomycetidae</taxon>
        <taxon>Glomerellales</taxon>
        <taxon>Glomerellaceae</taxon>
        <taxon>Colletotrichum</taxon>
        <taxon>Colletotrichum orchidearum species complex</taxon>
    </lineage>
</organism>